<dbReference type="InterPro" id="IPR007227">
    <property type="entry name" value="Cell_shape_determining_MreD"/>
</dbReference>
<organism evidence="9 10">
    <name type="scientific">Fundicoccus ignavus</name>
    <dbReference type="NCBI Taxonomy" id="2664442"/>
    <lineage>
        <taxon>Bacteria</taxon>
        <taxon>Bacillati</taxon>
        <taxon>Bacillota</taxon>
        <taxon>Bacilli</taxon>
        <taxon>Lactobacillales</taxon>
        <taxon>Aerococcaceae</taxon>
        <taxon>Fundicoccus</taxon>
    </lineage>
</organism>
<keyword evidence="4 8" id="KW-0812">Transmembrane</keyword>
<accession>A0A6I2GCB3</accession>
<dbReference type="GO" id="GO:0005886">
    <property type="term" value="C:plasma membrane"/>
    <property type="evidence" value="ECO:0007669"/>
    <property type="project" value="UniProtKB-SubCell"/>
</dbReference>
<feature type="transmembrane region" description="Helical" evidence="8">
    <location>
        <begin position="108"/>
        <end position="130"/>
    </location>
</feature>
<evidence type="ECO:0000256" key="6">
    <source>
        <dbReference type="ARBA" id="ARBA00022989"/>
    </source>
</evidence>
<evidence type="ECO:0000256" key="3">
    <source>
        <dbReference type="ARBA" id="ARBA00022475"/>
    </source>
</evidence>
<gene>
    <name evidence="9" type="primary">mreD</name>
    <name evidence="9" type="ORF">GIY09_06045</name>
</gene>
<dbReference type="Pfam" id="PF04093">
    <property type="entry name" value="MreD"/>
    <property type="match status" value="1"/>
</dbReference>
<keyword evidence="7 8" id="KW-0472">Membrane</keyword>
<dbReference type="EMBL" id="WJQS01000004">
    <property type="protein sequence ID" value="MRI85437.1"/>
    <property type="molecule type" value="Genomic_DNA"/>
</dbReference>
<evidence type="ECO:0000313" key="10">
    <source>
        <dbReference type="Proteomes" id="UP000430975"/>
    </source>
</evidence>
<evidence type="ECO:0000256" key="7">
    <source>
        <dbReference type="ARBA" id="ARBA00023136"/>
    </source>
</evidence>
<dbReference type="AlphaFoldDB" id="A0A6I2GCB3"/>
<dbReference type="RefSeq" id="WP_311453830.1">
    <property type="nucleotide sequence ID" value="NZ_WJQS01000004.1"/>
</dbReference>
<feature type="transmembrane region" description="Helical" evidence="8">
    <location>
        <begin position="142"/>
        <end position="163"/>
    </location>
</feature>
<protein>
    <submittedName>
        <fullName evidence="9">Rod shape-determining protein MreD</fullName>
    </submittedName>
</protein>
<keyword evidence="3" id="KW-1003">Cell membrane</keyword>
<evidence type="ECO:0000313" key="9">
    <source>
        <dbReference type="EMBL" id="MRI85437.1"/>
    </source>
</evidence>
<dbReference type="Proteomes" id="UP000430975">
    <property type="component" value="Unassembled WGS sequence"/>
</dbReference>
<evidence type="ECO:0000256" key="2">
    <source>
        <dbReference type="ARBA" id="ARBA00007776"/>
    </source>
</evidence>
<comment type="caution">
    <text evidence="9">The sequence shown here is derived from an EMBL/GenBank/DDBJ whole genome shotgun (WGS) entry which is preliminary data.</text>
</comment>
<comment type="subcellular location">
    <subcellularLocation>
        <location evidence="1">Cell membrane</location>
        <topology evidence="1">Multi-pass membrane protein</topology>
    </subcellularLocation>
</comment>
<name>A0A6I2GCB3_9LACT</name>
<feature type="transmembrane region" description="Helical" evidence="8">
    <location>
        <begin position="12"/>
        <end position="43"/>
    </location>
</feature>
<dbReference type="GO" id="GO:0008360">
    <property type="term" value="P:regulation of cell shape"/>
    <property type="evidence" value="ECO:0007669"/>
    <property type="project" value="UniProtKB-KW"/>
</dbReference>
<evidence type="ECO:0000256" key="4">
    <source>
        <dbReference type="ARBA" id="ARBA00022692"/>
    </source>
</evidence>
<keyword evidence="5" id="KW-0133">Cell shape</keyword>
<keyword evidence="6 8" id="KW-1133">Transmembrane helix</keyword>
<keyword evidence="10" id="KW-1185">Reference proteome</keyword>
<proteinExistence type="inferred from homology"/>
<comment type="similarity">
    <text evidence="2">Belongs to the MreD family.</text>
</comment>
<evidence type="ECO:0000256" key="5">
    <source>
        <dbReference type="ARBA" id="ARBA00022960"/>
    </source>
</evidence>
<evidence type="ECO:0000256" key="1">
    <source>
        <dbReference type="ARBA" id="ARBA00004651"/>
    </source>
</evidence>
<reference evidence="9 10" key="1">
    <citation type="submission" date="2019-11" db="EMBL/GenBank/DDBJ databases">
        <title>Characterisation of Fundicoccus ignavus gen. nov. sp. nov., a novel genus of the family Aerococcaceae isolated from bulk tank milk.</title>
        <authorList>
            <person name="Siebert A."/>
            <person name="Huptas C."/>
            <person name="Wenning M."/>
            <person name="Scherer S."/>
            <person name="Doll E.V."/>
        </authorList>
    </citation>
    <scope>NUCLEOTIDE SEQUENCE [LARGE SCALE GENOMIC DNA]</scope>
    <source>
        <strain evidence="9 10">WS4759</strain>
    </source>
</reference>
<evidence type="ECO:0000256" key="8">
    <source>
        <dbReference type="SAM" id="Phobius"/>
    </source>
</evidence>
<feature type="transmembrane region" description="Helical" evidence="8">
    <location>
        <begin position="63"/>
        <end position="96"/>
    </location>
</feature>
<sequence length="180" mass="20928">MKISRDRKARWLIPLLLFIGIIVDAALPAIFPGAFIGSSQIIISHLTLFYIVTFSFYLRDTHILFYAFIFGLVYESYIGTVLGVYATIYLLIAYFVIKIKKYFPKKAFVNFMLFVVAVSLVDFFVYVFYFELGFTNVYLTTFLVNRLGPTLIFNVVLAFLLYLPTKQILSWLGFDEYIIF</sequence>
<dbReference type="NCBIfam" id="TIGR03426">
    <property type="entry name" value="shape_MreD"/>
    <property type="match status" value="1"/>
</dbReference>